<keyword evidence="2" id="KW-0496">Mitochondrion</keyword>
<accession>A0A7S4LLI4</accession>
<dbReference type="GO" id="GO:0008535">
    <property type="term" value="P:respiratory chain complex IV assembly"/>
    <property type="evidence" value="ECO:0007669"/>
    <property type="project" value="InterPro"/>
</dbReference>
<dbReference type="AlphaFoldDB" id="A0A7S4LLI4"/>
<dbReference type="Gene3D" id="1.10.10.140">
    <property type="entry name" value="Cytochrome c oxidase, subunit VIb"/>
    <property type="match status" value="1"/>
</dbReference>
<reference evidence="4" key="1">
    <citation type="submission" date="2021-01" db="EMBL/GenBank/DDBJ databases">
        <authorList>
            <person name="Corre E."/>
            <person name="Pelletier E."/>
            <person name="Niang G."/>
            <person name="Scheremetjew M."/>
            <person name="Finn R."/>
            <person name="Kale V."/>
            <person name="Holt S."/>
            <person name="Cochrane G."/>
            <person name="Meng A."/>
            <person name="Brown T."/>
            <person name="Cohen L."/>
        </authorList>
    </citation>
    <scope>NUCLEOTIDE SEQUENCE</scope>
    <source>
        <strain evidence="4">CCMP1594</strain>
    </source>
</reference>
<keyword evidence="3" id="KW-1015">Disulfide bond</keyword>
<evidence type="ECO:0000256" key="1">
    <source>
        <dbReference type="ARBA" id="ARBA00004173"/>
    </source>
</evidence>
<dbReference type="InterPro" id="IPR042289">
    <property type="entry name" value="COA6"/>
</dbReference>
<dbReference type="GO" id="GO:0005739">
    <property type="term" value="C:mitochondrion"/>
    <property type="evidence" value="ECO:0007669"/>
    <property type="project" value="UniProtKB-SubCell"/>
</dbReference>
<evidence type="ECO:0000256" key="3">
    <source>
        <dbReference type="ARBA" id="ARBA00023157"/>
    </source>
</evidence>
<name>A0A7S4LLI4_9EUGL</name>
<dbReference type="InterPro" id="IPR036549">
    <property type="entry name" value="CX6/COA6-like_sf"/>
</dbReference>
<evidence type="ECO:0000256" key="2">
    <source>
        <dbReference type="ARBA" id="ARBA00023128"/>
    </source>
</evidence>
<dbReference type="Pfam" id="PF02297">
    <property type="entry name" value="COX6B"/>
    <property type="match status" value="1"/>
</dbReference>
<dbReference type="EMBL" id="HBJA01142452">
    <property type="protein sequence ID" value="CAE0837746.1"/>
    <property type="molecule type" value="Transcribed_RNA"/>
</dbReference>
<gene>
    <name evidence="4" type="ORF">EGYM00163_LOCUS49118</name>
</gene>
<organism evidence="4">
    <name type="scientific">Eutreptiella gymnastica</name>
    <dbReference type="NCBI Taxonomy" id="73025"/>
    <lineage>
        <taxon>Eukaryota</taxon>
        <taxon>Discoba</taxon>
        <taxon>Euglenozoa</taxon>
        <taxon>Euglenida</taxon>
        <taxon>Spirocuta</taxon>
        <taxon>Euglenophyceae</taxon>
        <taxon>Eutreptiales</taxon>
        <taxon>Eutreptiaceae</taxon>
        <taxon>Eutreptiella</taxon>
    </lineage>
</organism>
<dbReference type="InterPro" id="IPR048280">
    <property type="entry name" value="COX6B-like"/>
</dbReference>
<dbReference type="PANTHER" id="PTHR46690:SF1">
    <property type="entry name" value="CYTOCHROME C OXIDASE ASSEMBLY FACTOR 6 HOMOLOG"/>
    <property type="match status" value="1"/>
</dbReference>
<dbReference type="SUPFAM" id="SSF47694">
    <property type="entry name" value="Cytochrome c oxidase subunit h"/>
    <property type="match status" value="1"/>
</dbReference>
<dbReference type="PROSITE" id="PS51808">
    <property type="entry name" value="CHCH"/>
    <property type="match status" value="1"/>
</dbReference>
<protein>
    <recommendedName>
        <fullName evidence="5">Cytochrome c oxidase assembly factor 6 homolog</fullName>
    </recommendedName>
</protein>
<dbReference type="GO" id="GO:0042775">
    <property type="term" value="P:mitochondrial ATP synthesis coupled electron transport"/>
    <property type="evidence" value="ECO:0007669"/>
    <property type="project" value="TreeGrafter"/>
</dbReference>
<evidence type="ECO:0008006" key="5">
    <source>
        <dbReference type="Google" id="ProtNLM"/>
    </source>
</evidence>
<dbReference type="PANTHER" id="PTHR46690">
    <property type="entry name" value="CYTOCHROME C OXIDASE ASSEMBLY FACTOR 6 HOMOLOG"/>
    <property type="match status" value="1"/>
</dbReference>
<sequence>MSVVLYGFGPLLTNSGRSSRRKQCYESKDTFFKCLDKSKNDTDVCEMEGKSYSSDCPASWIRYFNEQRWKALELKGEVKPGSVKLPSSHFEGSEAKAK</sequence>
<comment type="subcellular location">
    <subcellularLocation>
        <location evidence="1">Mitochondrion</location>
    </subcellularLocation>
</comment>
<evidence type="ECO:0000313" key="4">
    <source>
        <dbReference type="EMBL" id="CAE0837746.1"/>
    </source>
</evidence>
<proteinExistence type="predicted"/>